<dbReference type="EMBL" id="JYGQ01000001">
    <property type="protein sequence ID" value="KJQ73385.1"/>
    <property type="molecule type" value="Genomic_DNA"/>
</dbReference>
<evidence type="ECO:0000256" key="1">
    <source>
        <dbReference type="ARBA" id="ARBA00008428"/>
    </source>
</evidence>
<dbReference type="GO" id="GO:1990077">
    <property type="term" value="C:primosome complex"/>
    <property type="evidence" value="ECO:0007669"/>
    <property type="project" value="UniProtKB-UniRule"/>
</dbReference>
<dbReference type="GO" id="GO:0016887">
    <property type="term" value="F:ATP hydrolysis activity"/>
    <property type="evidence" value="ECO:0007669"/>
    <property type="project" value="RHEA"/>
</dbReference>
<dbReference type="GO" id="GO:0006269">
    <property type="term" value="P:DNA replication, synthesis of primer"/>
    <property type="evidence" value="ECO:0007669"/>
    <property type="project" value="UniProtKB-UniRule"/>
</dbReference>
<protein>
    <recommendedName>
        <fullName evidence="11 12">Replicative DNA helicase</fullName>
        <ecNumber evidence="11 12">5.6.2.3</ecNumber>
    </recommendedName>
</protein>
<evidence type="ECO:0000256" key="2">
    <source>
        <dbReference type="ARBA" id="ARBA00022515"/>
    </source>
</evidence>
<comment type="function">
    <text evidence="12">The main replicative DNA helicase, it participates in initiation and elongation during chromosome replication. Travels ahead of the DNA replisome, separating dsDNA into templates for DNA synthesis. A processive ATP-dependent 5'-3' DNA helicase it has DNA-dependent ATPase activity.</text>
</comment>
<keyword evidence="7 12" id="KW-0067">ATP-binding</keyword>
<dbReference type="FunFam" id="1.10.860.10:FF:000001">
    <property type="entry name" value="Replicative DNA helicase"/>
    <property type="match status" value="1"/>
</dbReference>
<dbReference type="CDD" id="cd00984">
    <property type="entry name" value="DnaB_C"/>
    <property type="match status" value="1"/>
</dbReference>
<dbReference type="GO" id="GO:0005829">
    <property type="term" value="C:cytosol"/>
    <property type="evidence" value="ECO:0007669"/>
    <property type="project" value="TreeGrafter"/>
</dbReference>
<dbReference type="Pfam" id="PF00772">
    <property type="entry name" value="DnaB"/>
    <property type="match status" value="1"/>
</dbReference>
<dbReference type="InterPro" id="IPR036185">
    <property type="entry name" value="DNA_heli_DnaB-like_N_sf"/>
</dbReference>
<keyword evidence="5 12" id="KW-0378">Hydrolase</keyword>
<dbReference type="GO" id="GO:0043139">
    <property type="term" value="F:5'-3' DNA helicase activity"/>
    <property type="evidence" value="ECO:0007669"/>
    <property type="project" value="UniProtKB-EC"/>
</dbReference>
<dbReference type="InterPro" id="IPR007692">
    <property type="entry name" value="DNA_helicase_DnaB"/>
</dbReference>
<name>A0A081PM99_STRMT</name>
<dbReference type="PATRIC" id="fig|28037.100.peg.1926"/>
<dbReference type="InterPro" id="IPR016136">
    <property type="entry name" value="DNA_helicase_N/primase_C"/>
</dbReference>
<comment type="catalytic activity">
    <reaction evidence="10 12">
        <text>ATP + H2O = ADP + phosphate + H(+)</text>
        <dbReference type="Rhea" id="RHEA:13065"/>
        <dbReference type="ChEBI" id="CHEBI:15377"/>
        <dbReference type="ChEBI" id="CHEBI:15378"/>
        <dbReference type="ChEBI" id="CHEBI:30616"/>
        <dbReference type="ChEBI" id="CHEBI:43474"/>
        <dbReference type="ChEBI" id="CHEBI:456216"/>
        <dbReference type="EC" id="5.6.2.3"/>
    </reaction>
</comment>
<feature type="domain" description="SF4 helicase" evidence="13">
    <location>
        <begin position="180"/>
        <end position="448"/>
    </location>
</feature>
<sequence length="448" mass="49441">MLGMSEEFRILPHDLVAEQSVLGAVFIAPETMTSLADELTPEDFYKPANKIVFKTMLSLLEKGEPIDATTMVSALTNQGDISKIGGMNYVVELVNSTPTSKNVEHYAKLVKEKATLRKVITDLSESLSSAYQGDVSISDIISKTEKSMLDISNQNTGTGFRNVADILDTHMQMVETRSQTDGFVTGLSTGFVGLDKITTGLHKGNLIILAARPAMGKTALALNIAKYVAAKEGKPAVIFSLEMGAEELIERMLASEGMVPAYHLKTGNLSTDEWKRLVHAQSNLYNAPIFVNDTAGIRISEIRSKARKLAQEMGGLGVIIIDYLQLITGSKGENRQQIVSEISRELKILAKDLRVPVIALSQLSRSVEQRQDKRPMLSDLRESGSIEQDADIVAFLYREAYYQKEQANSQEANNVTELILEKNRHGSLGTVKLYFHKEYTKFSSVEEV</sequence>
<dbReference type="Gene3D" id="3.40.50.300">
    <property type="entry name" value="P-loop containing nucleotide triphosphate hydrolases"/>
    <property type="match status" value="1"/>
</dbReference>
<dbReference type="NCBIfam" id="TIGR00665">
    <property type="entry name" value="DnaB"/>
    <property type="match status" value="1"/>
</dbReference>
<dbReference type="InterPro" id="IPR027417">
    <property type="entry name" value="P-loop_NTPase"/>
</dbReference>
<dbReference type="Proteomes" id="UP000033415">
    <property type="component" value="Unassembled WGS sequence"/>
</dbReference>
<dbReference type="EC" id="5.6.2.3" evidence="11 12"/>
<dbReference type="PANTHER" id="PTHR30153:SF2">
    <property type="entry name" value="REPLICATIVE DNA HELICASE"/>
    <property type="match status" value="1"/>
</dbReference>
<evidence type="ECO:0000256" key="10">
    <source>
        <dbReference type="ARBA" id="ARBA00048954"/>
    </source>
</evidence>
<keyword evidence="9" id="KW-0413">Isomerase</keyword>
<accession>A0A081PM99</accession>
<dbReference type="SUPFAM" id="SSF52540">
    <property type="entry name" value="P-loop containing nucleoside triphosphate hydrolases"/>
    <property type="match status" value="1"/>
</dbReference>
<evidence type="ECO:0000256" key="9">
    <source>
        <dbReference type="ARBA" id="ARBA00023235"/>
    </source>
</evidence>
<keyword evidence="6 12" id="KW-0347">Helicase</keyword>
<evidence type="ECO:0000259" key="13">
    <source>
        <dbReference type="PROSITE" id="PS51199"/>
    </source>
</evidence>
<evidence type="ECO:0000313" key="15">
    <source>
        <dbReference type="Proteomes" id="UP000033415"/>
    </source>
</evidence>
<evidence type="ECO:0000256" key="8">
    <source>
        <dbReference type="ARBA" id="ARBA00023125"/>
    </source>
</evidence>
<dbReference type="Pfam" id="PF03796">
    <property type="entry name" value="DnaB_C"/>
    <property type="match status" value="1"/>
</dbReference>
<evidence type="ECO:0000256" key="6">
    <source>
        <dbReference type="ARBA" id="ARBA00022806"/>
    </source>
</evidence>
<gene>
    <name evidence="14" type="primary">dnaC_2</name>
    <name evidence="14" type="ORF">TZ91_00993</name>
</gene>
<dbReference type="InterPro" id="IPR007694">
    <property type="entry name" value="DNA_helicase_DnaB-like_C"/>
</dbReference>
<dbReference type="SUPFAM" id="SSF48024">
    <property type="entry name" value="N-terminal domain of DnaB helicase"/>
    <property type="match status" value="1"/>
</dbReference>
<proteinExistence type="inferred from homology"/>
<evidence type="ECO:0000256" key="4">
    <source>
        <dbReference type="ARBA" id="ARBA00022741"/>
    </source>
</evidence>
<dbReference type="NCBIfam" id="NF004384">
    <property type="entry name" value="PRK05748.1"/>
    <property type="match status" value="1"/>
</dbReference>
<comment type="similarity">
    <text evidence="1 12">Belongs to the helicase family. DnaB subfamily.</text>
</comment>
<organism evidence="14 15">
    <name type="scientific">Streptococcus mitis</name>
    <dbReference type="NCBI Taxonomy" id="28037"/>
    <lineage>
        <taxon>Bacteria</taxon>
        <taxon>Bacillati</taxon>
        <taxon>Bacillota</taxon>
        <taxon>Bacilli</taxon>
        <taxon>Lactobacillales</taxon>
        <taxon>Streptococcaceae</taxon>
        <taxon>Streptococcus</taxon>
        <taxon>Streptococcus mitis group</taxon>
    </lineage>
</organism>
<evidence type="ECO:0000256" key="7">
    <source>
        <dbReference type="ARBA" id="ARBA00022840"/>
    </source>
</evidence>
<comment type="caution">
    <text evidence="14">The sequence shown here is derived from an EMBL/GenBank/DDBJ whole genome shotgun (WGS) entry which is preliminary data.</text>
</comment>
<dbReference type="GO" id="GO:0042802">
    <property type="term" value="F:identical protein binding"/>
    <property type="evidence" value="ECO:0007669"/>
    <property type="project" value="UniProtKB-ARBA"/>
</dbReference>
<dbReference type="InterPro" id="IPR003593">
    <property type="entry name" value="AAA+_ATPase"/>
</dbReference>
<dbReference type="GO" id="GO:0003677">
    <property type="term" value="F:DNA binding"/>
    <property type="evidence" value="ECO:0007669"/>
    <property type="project" value="UniProtKB-UniRule"/>
</dbReference>
<keyword evidence="8 12" id="KW-0238">DNA-binding</keyword>
<evidence type="ECO:0000256" key="3">
    <source>
        <dbReference type="ARBA" id="ARBA00022705"/>
    </source>
</evidence>
<dbReference type="GO" id="GO:0005524">
    <property type="term" value="F:ATP binding"/>
    <property type="evidence" value="ECO:0007669"/>
    <property type="project" value="UniProtKB-UniRule"/>
</dbReference>
<evidence type="ECO:0000256" key="5">
    <source>
        <dbReference type="ARBA" id="ARBA00022801"/>
    </source>
</evidence>
<reference evidence="14 15" key="1">
    <citation type="submission" date="2015-02" db="EMBL/GenBank/DDBJ databases">
        <title>Evolution of amylase-binding proteins of oral streptococcal species.</title>
        <authorList>
            <person name="Haase E.M."/>
        </authorList>
    </citation>
    <scope>NUCLEOTIDE SEQUENCE [LARGE SCALE GENOMIC DNA]</scope>
    <source>
        <strain evidence="14 15">SK137</strain>
    </source>
</reference>
<dbReference type="AlphaFoldDB" id="A0A081PM99"/>
<keyword evidence="2 12" id="KW-0639">Primosome</keyword>
<evidence type="ECO:0000313" key="14">
    <source>
        <dbReference type="EMBL" id="KJQ73385.1"/>
    </source>
</evidence>
<keyword evidence="4 12" id="KW-0547">Nucleotide-binding</keyword>
<dbReference type="InterPro" id="IPR007693">
    <property type="entry name" value="DNA_helicase_DnaB-like_N"/>
</dbReference>
<evidence type="ECO:0000256" key="11">
    <source>
        <dbReference type="NCBIfam" id="TIGR00665"/>
    </source>
</evidence>
<keyword evidence="3 12" id="KW-0235">DNA replication</keyword>
<dbReference type="PANTHER" id="PTHR30153">
    <property type="entry name" value="REPLICATIVE DNA HELICASE DNAB"/>
    <property type="match status" value="1"/>
</dbReference>
<dbReference type="Gene3D" id="1.10.860.10">
    <property type="entry name" value="DNAb Helicase, Chain A"/>
    <property type="match status" value="1"/>
</dbReference>
<dbReference type="PROSITE" id="PS51199">
    <property type="entry name" value="SF4_HELICASE"/>
    <property type="match status" value="1"/>
</dbReference>
<evidence type="ECO:0000256" key="12">
    <source>
        <dbReference type="RuleBase" id="RU362085"/>
    </source>
</evidence>
<dbReference type="FunFam" id="3.40.50.300:FF:000076">
    <property type="entry name" value="Replicative DNA helicase"/>
    <property type="match status" value="1"/>
</dbReference>
<dbReference type="SMART" id="SM00382">
    <property type="entry name" value="AAA"/>
    <property type="match status" value="1"/>
</dbReference>